<dbReference type="Proteomes" id="UP001217089">
    <property type="component" value="Unassembled WGS sequence"/>
</dbReference>
<gene>
    <name evidence="3" type="ORF">KUTeg_008718</name>
</gene>
<dbReference type="Pfam" id="PF13499">
    <property type="entry name" value="EF-hand_7"/>
    <property type="match status" value="1"/>
</dbReference>
<feature type="domain" description="EF-hand" evidence="2">
    <location>
        <begin position="2"/>
        <end position="36"/>
    </location>
</feature>
<proteinExistence type="predicted"/>
<dbReference type="Gene3D" id="1.10.238.10">
    <property type="entry name" value="EF-hand"/>
    <property type="match status" value="1"/>
</dbReference>
<dbReference type="InterPro" id="IPR002048">
    <property type="entry name" value="EF_hand_dom"/>
</dbReference>
<dbReference type="PROSITE" id="PS00018">
    <property type="entry name" value="EF_HAND_1"/>
    <property type="match status" value="1"/>
</dbReference>
<evidence type="ECO:0000313" key="3">
    <source>
        <dbReference type="EMBL" id="KAJ8314157.1"/>
    </source>
</evidence>
<feature type="domain" description="EF-hand" evidence="2">
    <location>
        <begin position="37"/>
        <end position="67"/>
    </location>
</feature>
<keyword evidence="1" id="KW-0106">Calcium</keyword>
<protein>
    <recommendedName>
        <fullName evidence="2">EF-hand domain-containing protein</fullName>
    </recommendedName>
</protein>
<reference evidence="3 4" key="1">
    <citation type="submission" date="2022-12" db="EMBL/GenBank/DDBJ databases">
        <title>Chromosome-level genome of Tegillarca granosa.</title>
        <authorList>
            <person name="Kim J."/>
        </authorList>
    </citation>
    <scope>NUCLEOTIDE SEQUENCE [LARGE SCALE GENOMIC DNA]</scope>
    <source>
        <strain evidence="3">Teg-2019</strain>
        <tissue evidence="3">Adductor muscle</tissue>
    </source>
</reference>
<evidence type="ECO:0000256" key="1">
    <source>
        <dbReference type="ARBA" id="ARBA00022837"/>
    </source>
</evidence>
<name>A0ABQ9FE87_TEGGR</name>
<accession>A0ABQ9FE87</accession>
<sequence length="67" mass="7638">MLSIQAFTDLFHQADKDGNGVLTRDEVFRLCKCVGSYTDDEVVKMIEQVDRNKDGKIDLKEFLDALV</sequence>
<evidence type="ECO:0000259" key="2">
    <source>
        <dbReference type="PROSITE" id="PS50222"/>
    </source>
</evidence>
<dbReference type="SMART" id="SM00054">
    <property type="entry name" value="EFh"/>
    <property type="match status" value="2"/>
</dbReference>
<organism evidence="3 4">
    <name type="scientific">Tegillarca granosa</name>
    <name type="common">Malaysian cockle</name>
    <name type="synonym">Anadara granosa</name>
    <dbReference type="NCBI Taxonomy" id="220873"/>
    <lineage>
        <taxon>Eukaryota</taxon>
        <taxon>Metazoa</taxon>
        <taxon>Spiralia</taxon>
        <taxon>Lophotrochozoa</taxon>
        <taxon>Mollusca</taxon>
        <taxon>Bivalvia</taxon>
        <taxon>Autobranchia</taxon>
        <taxon>Pteriomorphia</taxon>
        <taxon>Arcoida</taxon>
        <taxon>Arcoidea</taxon>
        <taxon>Arcidae</taxon>
        <taxon>Tegillarca</taxon>
    </lineage>
</organism>
<keyword evidence="4" id="KW-1185">Reference proteome</keyword>
<evidence type="ECO:0000313" key="4">
    <source>
        <dbReference type="Proteomes" id="UP001217089"/>
    </source>
</evidence>
<dbReference type="PROSITE" id="PS50222">
    <property type="entry name" value="EF_HAND_2"/>
    <property type="match status" value="2"/>
</dbReference>
<dbReference type="InterPro" id="IPR018247">
    <property type="entry name" value="EF_Hand_1_Ca_BS"/>
</dbReference>
<dbReference type="EMBL" id="JARBDR010000342">
    <property type="protein sequence ID" value="KAJ8314157.1"/>
    <property type="molecule type" value="Genomic_DNA"/>
</dbReference>
<comment type="caution">
    <text evidence="3">The sequence shown here is derived from an EMBL/GenBank/DDBJ whole genome shotgun (WGS) entry which is preliminary data.</text>
</comment>
<dbReference type="CDD" id="cd00051">
    <property type="entry name" value="EFh"/>
    <property type="match status" value="1"/>
</dbReference>
<dbReference type="SUPFAM" id="SSF47473">
    <property type="entry name" value="EF-hand"/>
    <property type="match status" value="1"/>
</dbReference>
<dbReference type="InterPro" id="IPR011992">
    <property type="entry name" value="EF-hand-dom_pair"/>
</dbReference>